<organism evidence="10 11">
    <name type="scientific">Halosimplex litoreum</name>
    <dbReference type="NCBI Taxonomy" id="1198301"/>
    <lineage>
        <taxon>Archaea</taxon>
        <taxon>Methanobacteriati</taxon>
        <taxon>Methanobacteriota</taxon>
        <taxon>Stenosarchaea group</taxon>
        <taxon>Halobacteria</taxon>
        <taxon>Halobacteriales</taxon>
        <taxon>Haloarculaceae</taxon>
        <taxon>Halosimplex</taxon>
    </lineage>
</organism>
<gene>
    <name evidence="10" type="ORF">I7X12_16095</name>
</gene>
<dbReference type="PANTHER" id="PTHR42682">
    <property type="entry name" value="HYDROGENASE-4 COMPONENT F"/>
    <property type="match status" value="1"/>
</dbReference>
<evidence type="ECO:0000256" key="7">
    <source>
        <dbReference type="SAM" id="MobiDB-lite"/>
    </source>
</evidence>
<evidence type="ECO:0000256" key="8">
    <source>
        <dbReference type="SAM" id="Phobius"/>
    </source>
</evidence>
<dbReference type="OrthoDB" id="371891at2157"/>
<dbReference type="NCBIfam" id="NF005561">
    <property type="entry name" value="PRK07234.1-1"/>
    <property type="match status" value="1"/>
</dbReference>
<proteinExistence type="predicted"/>
<evidence type="ECO:0000256" key="2">
    <source>
        <dbReference type="ARBA" id="ARBA00022475"/>
    </source>
</evidence>
<keyword evidence="6 8" id="KW-0472">Membrane</keyword>
<dbReference type="GeneID" id="60590046"/>
<feature type="transmembrane region" description="Helical" evidence="8">
    <location>
        <begin position="168"/>
        <end position="189"/>
    </location>
</feature>
<feature type="transmembrane region" description="Helical" evidence="8">
    <location>
        <begin position="279"/>
        <end position="300"/>
    </location>
</feature>
<feature type="transmembrane region" description="Helical" evidence="8">
    <location>
        <begin position="6"/>
        <end position="25"/>
    </location>
</feature>
<accession>A0A7T3FX24</accession>
<evidence type="ECO:0000256" key="4">
    <source>
        <dbReference type="ARBA" id="ARBA00022989"/>
    </source>
</evidence>
<feature type="compositionally biased region" description="Basic and acidic residues" evidence="7">
    <location>
        <begin position="486"/>
        <end position="496"/>
    </location>
</feature>
<feature type="transmembrane region" description="Helical" evidence="8">
    <location>
        <begin position="379"/>
        <end position="404"/>
    </location>
</feature>
<evidence type="ECO:0000313" key="11">
    <source>
        <dbReference type="Proteomes" id="UP000595001"/>
    </source>
</evidence>
<dbReference type="InterPro" id="IPR001750">
    <property type="entry name" value="ND/Mrp_TM"/>
</dbReference>
<evidence type="ECO:0000256" key="6">
    <source>
        <dbReference type="ARBA" id="ARBA00023136"/>
    </source>
</evidence>
<feature type="transmembrane region" description="Helical" evidence="8">
    <location>
        <begin position="209"/>
        <end position="228"/>
    </location>
</feature>
<evidence type="ECO:0000256" key="1">
    <source>
        <dbReference type="ARBA" id="ARBA00004651"/>
    </source>
</evidence>
<feature type="region of interest" description="Disordered" evidence="7">
    <location>
        <begin position="467"/>
        <end position="496"/>
    </location>
</feature>
<feature type="transmembrane region" description="Helical" evidence="8">
    <location>
        <begin position="78"/>
        <end position="103"/>
    </location>
</feature>
<feature type="compositionally biased region" description="Acidic residues" evidence="7">
    <location>
        <begin position="476"/>
        <end position="485"/>
    </location>
</feature>
<feature type="transmembrane region" description="Helical" evidence="8">
    <location>
        <begin position="115"/>
        <end position="133"/>
    </location>
</feature>
<dbReference type="GO" id="GO:0005886">
    <property type="term" value="C:plasma membrane"/>
    <property type="evidence" value="ECO:0007669"/>
    <property type="project" value="UniProtKB-SubCell"/>
</dbReference>
<dbReference type="Pfam" id="PF00361">
    <property type="entry name" value="Proton_antipo_M"/>
    <property type="match status" value="1"/>
</dbReference>
<keyword evidence="5" id="KW-0560">Oxidoreductase</keyword>
<dbReference type="InterPro" id="IPR052175">
    <property type="entry name" value="ComplexI-like_HydComp"/>
</dbReference>
<feature type="transmembrane region" description="Helical" evidence="8">
    <location>
        <begin position="37"/>
        <end position="58"/>
    </location>
</feature>
<protein>
    <submittedName>
        <fullName evidence="10">Cation:proton antiporter</fullName>
    </submittedName>
</protein>
<dbReference type="AlphaFoldDB" id="A0A7T3FX24"/>
<keyword evidence="11" id="KW-1185">Reference proteome</keyword>
<feature type="transmembrane region" description="Helical" evidence="8">
    <location>
        <begin position="515"/>
        <end position="534"/>
    </location>
</feature>
<comment type="subcellular location">
    <subcellularLocation>
        <location evidence="1">Cell membrane</location>
        <topology evidence="1">Multi-pass membrane protein</topology>
    </subcellularLocation>
</comment>
<evidence type="ECO:0000256" key="5">
    <source>
        <dbReference type="ARBA" id="ARBA00023002"/>
    </source>
</evidence>
<dbReference type="Proteomes" id="UP000595001">
    <property type="component" value="Chromosome"/>
</dbReference>
<evidence type="ECO:0000313" key="10">
    <source>
        <dbReference type="EMBL" id="QPV62246.1"/>
    </source>
</evidence>
<sequence length="556" mass="58064">MTELTSLRPVAAVLVSAVAIVPILASRGRPNLRESWTVLAALAKLGIVASMVPGVLAGDTYVTDFGTFVPGVDFVLRADALGVLFALLASLLWVVTSFYSVGYMRGLDEHDQTRYFAAFAGSVASAIGIAFAGNLLVLFVFYELLTVATYPLVAHDETDEARAAGRKYLTYTFGGGVAVLAGAVLIYWATGTTAFAAGGIADLATADPTVARVAFALLITGFGVKAALMPIHSWLPDAMVAPTPVSGLLHAVAVVKSGVFGIARVVLDVFGPDLMAELGMGTILAAIAAFTLVASSVIALRQDNLKRRLAYSTVSQLSYIVLGLAVLHPYSLVGGLLHIPAHAFMKLTLFFCAGAIHVETHTDDISNMAGIGRRMPLTMTAFGVAALGMAGIPLVAGFVSKYFLLIGTVEAGGVNVVFTGALLVSGILNIAYFWPIVYAAFFESPGEEDPKPLVEAVLGGRFGERDVATDGGSPDDGSDDAGGDTDGDHGHADDHGHDEHLAWEHRRWTGEESTWLMLGPICFAAAGSVVLGIVPDAAVFLRIVRLVVSGVTGVSV</sequence>
<keyword evidence="2" id="KW-1003">Cell membrane</keyword>
<reference evidence="10 11" key="1">
    <citation type="submission" date="2020-12" db="EMBL/GenBank/DDBJ databases">
        <title>Halosimplex halophilum sp. nov. and Halosimplex salinum sp. nov., two new members of the genus Halosimplex.</title>
        <authorList>
            <person name="Cui H.L."/>
        </authorList>
    </citation>
    <scope>NUCLEOTIDE SEQUENCE [LARGE SCALE GENOMIC DNA]</scope>
    <source>
        <strain evidence="10 11">YGH94</strain>
    </source>
</reference>
<evidence type="ECO:0000259" key="9">
    <source>
        <dbReference type="Pfam" id="PF00361"/>
    </source>
</evidence>
<evidence type="ECO:0000256" key="3">
    <source>
        <dbReference type="ARBA" id="ARBA00022692"/>
    </source>
</evidence>
<dbReference type="RefSeq" id="WP_198061058.1">
    <property type="nucleotide sequence ID" value="NZ_CP065856.1"/>
</dbReference>
<name>A0A7T3FX24_9EURY</name>
<dbReference type="GO" id="GO:0016491">
    <property type="term" value="F:oxidoreductase activity"/>
    <property type="evidence" value="ECO:0007669"/>
    <property type="project" value="UniProtKB-KW"/>
</dbReference>
<dbReference type="EMBL" id="CP065856">
    <property type="protein sequence ID" value="QPV62246.1"/>
    <property type="molecule type" value="Genomic_DNA"/>
</dbReference>
<feature type="transmembrane region" description="Helical" evidence="8">
    <location>
        <begin position="416"/>
        <end position="441"/>
    </location>
</feature>
<dbReference type="PRINTS" id="PR01434">
    <property type="entry name" value="NADHDHGNASE5"/>
</dbReference>
<dbReference type="PANTHER" id="PTHR42682:SF4">
    <property type="entry name" value="NADH-UBIQUINONE_PLASTOQUINONE"/>
    <property type="match status" value="1"/>
</dbReference>
<keyword evidence="3 8" id="KW-0812">Transmembrane</keyword>
<feature type="domain" description="NADH:quinone oxidoreductase/Mrp antiporter transmembrane" evidence="9">
    <location>
        <begin position="132"/>
        <end position="420"/>
    </location>
</feature>
<dbReference type="KEGG" id="hlt:I7X12_16095"/>
<keyword evidence="4 8" id="KW-1133">Transmembrane helix</keyword>